<reference evidence="1" key="1">
    <citation type="submission" date="2020-05" db="EMBL/GenBank/DDBJ databases">
        <authorList>
            <person name="Chiriac C."/>
            <person name="Salcher M."/>
            <person name="Ghai R."/>
            <person name="Kavagutti S V."/>
        </authorList>
    </citation>
    <scope>NUCLEOTIDE SEQUENCE</scope>
</reference>
<evidence type="ECO:0000313" key="1">
    <source>
        <dbReference type="EMBL" id="CAB4656452.1"/>
    </source>
</evidence>
<organism evidence="1">
    <name type="scientific">freshwater metagenome</name>
    <dbReference type="NCBI Taxonomy" id="449393"/>
    <lineage>
        <taxon>unclassified sequences</taxon>
        <taxon>metagenomes</taxon>
        <taxon>ecological metagenomes</taxon>
    </lineage>
</organism>
<evidence type="ECO:0000313" key="2">
    <source>
        <dbReference type="EMBL" id="CAB4771340.1"/>
    </source>
</evidence>
<dbReference type="AlphaFoldDB" id="A0A6J6L435"/>
<dbReference type="EMBL" id="CAEZWO010000031">
    <property type="protein sequence ID" value="CAB4656452.1"/>
    <property type="molecule type" value="Genomic_DNA"/>
</dbReference>
<dbReference type="EMBL" id="CAEZZR010000040">
    <property type="protein sequence ID" value="CAB4771340.1"/>
    <property type="molecule type" value="Genomic_DNA"/>
</dbReference>
<proteinExistence type="predicted"/>
<accession>A0A6J6L435</accession>
<gene>
    <name evidence="1" type="ORF">UFOPK2254_00462</name>
    <name evidence="2" type="ORF">UFOPK2907_00570</name>
</gene>
<sequence length="228" mass="23512">MQVIDVAETTTTLAHGAPPTLTVAPAAKLVPVIVIEVPPAVFPEDGKMPATVGVDIGVTYVYVPVEVVNPVSEFVTITSLAPADPAGVVQVIDVAETTTTLAHGAPPTLTVAPAAKLVPVIVIEVPPAVFPEDGEIEVMVGSEGAKVNISTPDSDPFVTTTAQTPIEVAVMVVGFVESSRVQLAAELSAELIEYVSEPPEPPVVETEIVAINGEPVLELGESTNVNGW</sequence>
<protein>
    <submittedName>
        <fullName evidence="1">Unannotated protein</fullName>
    </submittedName>
</protein>
<name>A0A6J6L435_9ZZZZ</name>